<dbReference type="Gene3D" id="1.10.10.2910">
    <property type="match status" value="1"/>
</dbReference>
<evidence type="ECO:0000313" key="3">
    <source>
        <dbReference type="Proteomes" id="UP000002941"/>
    </source>
</evidence>
<evidence type="ECO:0000313" key="2">
    <source>
        <dbReference type="EMBL" id="EJF47461.1"/>
    </source>
</evidence>
<name>J0XFG2_9ACTO</name>
<dbReference type="Proteomes" id="UP000002941">
    <property type="component" value="Unassembled WGS sequence"/>
</dbReference>
<reference evidence="2 3" key="1">
    <citation type="submission" date="2012-05" db="EMBL/GenBank/DDBJ databases">
        <authorList>
            <person name="Harkins D.M."/>
            <person name="Madupu R."/>
            <person name="Durkin A.S."/>
            <person name="Torralba M."/>
            <person name="Methe B."/>
            <person name="Sutton G.G."/>
            <person name="Nelson K.E."/>
        </authorList>
    </citation>
    <scope>NUCLEOTIDE SEQUENCE [LARGE SCALE GENOMIC DNA]</scope>
    <source>
        <strain evidence="2 3">F0489</strain>
    </source>
</reference>
<dbReference type="AlphaFoldDB" id="J0XFG2"/>
<dbReference type="PANTHER" id="PTHR43236:SF2">
    <property type="entry name" value="BLL0069 PROTEIN"/>
    <property type="match status" value="1"/>
</dbReference>
<comment type="caution">
    <text evidence="2">The sequence shown here is derived from an EMBL/GenBank/DDBJ whole genome shotgun (WGS) entry which is preliminary data.</text>
</comment>
<dbReference type="eggNOG" id="COG2856">
    <property type="taxonomic scope" value="Bacteria"/>
</dbReference>
<dbReference type="InterPro" id="IPR052345">
    <property type="entry name" value="Rad_response_metalloprotease"/>
</dbReference>
<dbReference type="Pfam" id="PF06114">
    <property type="entry name" value="Peptidase_M78"/>
    <property type="match status" value="1"/>
</dbReference>
<feature type="domain" description="IrrE N-terminal-like" evidence="1">
    <location>
        <begin position="166"/>
        <end position="295"/>
    </location>
</feature>
<accession>J0XFG2</accession>
<keyword evidence="3" id="KW-1185">Reference proteome</keyword>
<gene>
    <name evidence="2" type="ORF">HMPREF1318_0678</name>
</gene>
<protein>
    <submittedName>
        <fullName evidence="2">PF06114 domain protein</fullName>
    </submittedName>
</protein>
<dbReference type="PATRIC" id="fig|1125718.3.peg.205"/>
<evidence type="ECO:0000259" key="1">
    <source>
        <dbReference type="Pfam" id="PF06114"/>
    </source>
</evidence>
<dbReference type="EMBL" id="AKFT01000011">
    <property type="protein sequence ID" value="EJF47461.1"/>
    <property type="molecule type" value="Genomic_DNA"/>
</dbReference>
<dbReference type="PANTHER" id="PTHR43236">
    <property type="entry name" value="ANTITOXIN HIGA1"/>
    <property type="match status" value="1"/>
</dbReference>
<proteinExistence type="predicted"/>
<organism evidence="2 3">
    <name type="scientific">Actinomyces massiliensis F0489</name>
    <dbReference type="NCBI Taxonomy" id="1125718"/>
    <lineage>
        <taxon>Bacteria</taxon>
        <taxon>Bacillati</taxon>
        <taxon>Actinomycetota</taxon>
        <taxon>Actinomycetes</taxon>
        <taxon>Actinomycetales</taxon>
        <taxon>Actinomycetaceae</taxon>
        <taxon>Actinomyces</taxon>
    </lineage>
</organism>
<dbReference type="OrthoDB" id="9796786at2"/>
<dbReference type="InterPro" id="IPR010359">
    <property type="entry name" value="IrrE_HExxH"/>
</dbReference>
<sequence>MTVRVEVSPTMLRWAVSRAGWDHDTAVGRIPQFDDWVEQRVLPTLKQLEEFAKKTYTPFGHLFLAEPPNERIPIPDMRTLGDTEVERPSANLLDIIYLCQDRQEWYRSYLVDNGAAGLGVVGSATMNEEPYEVAERIRKLLQLDEESPLGNLSLQDSRRTLIDRIEELGVLVMVSGIVGSNTRRVLDPQEFRGFALVDAMAPLIFVNAADTLGAQVFTLVHELSHVLLGESALSDTSGVMLTEKREEKWCNRVAAEVLVPASSLAARYQGDASPERLERLARFYSTSTLVVLNRLYDAGLLGWDEFRGKYRQERERIMVLLEGKSSKSTGGNYYNTAPMRLGRQFARAILSSTLEGATSYREAYELLGVRGNKAFQGLAEKLGVA</sequence>